<evidence type="ECO:0000313" key="2">
    <source>
        <dbReference type="EMBL" id="SCO66959.1"/>
    </source>
</evidence>
<name>A0A1G4GWI7_PLAVI</name>
<sequence length="67" mass="7519">MKVVLLLHLIFCIARGATELLKGNQVIMTLKLRCFLRRIQMQVSLQKVSTREAGTVARMGMGCQGEK</sequence>
<dbReference type="AlphaFoldDB" id="A0A1G4GWI7"/>
<gene>
    <name evidence="2" type="ORF">PVT01_080029200</name>
</gene>
<feature type="signal peptide" evidence="1">
    <location>
        <begin position="1"/>
        <end position="16"/>
    </location>
</feature>
<evidence type="ECO:0000313" key="3">
    <source>
        <dbReference type="Proteomes" id="UP000196402"/>
    </source>
</evidence>
<evidence type="ECO:0000256" key="1">
    <source>
        <dbReference type="SAM" id="SignalP"/>
    </source>
</evidence>
<dbReference type="VEuPathDB" id="PlasmoDB:PVW1_080029500"/>
<proteinExistence type="predicted"/>
<dbReference type="Proteomes" id="UP000196402">
    <property type="component" value="Chromosome 8"/>
</dbReference>
<reference evidence="2 3" key="1">
    <citation type="submission" date="2016-07" db="EMBL/GenBank/DDBJ databases">
        <authorList>
            <consortium name="Pathogen Informatics"/>
        </authorList>
    </citation>
    <scope>NUCLEOTIDE SEQUENCE [LARGE SCALE GENOMIC DNA]</scope>
</reference>
<dbReference type="EMBL" id="LT615246">
    <property type="protein sequence ID" value="SCO66959.1"/>
    <property type="molecule type" value="Genomic_DNA"/>
</dbReference>
<feature type="chain" id="PRO_5009234202" evidence="1">
    <location>
        <begin position="17"/>
        <end position="67"/>
    </location>
</feature>
<organism evidence="2 3">
    <name type="scientific">Plasmodium vivax</name>
    <name type="common">malaria parasite P. vivax</name>
    <dbReference type="NCBI Taxonomy" id="5855"/>
    <lineage>
        <taxon>Eukaryota</taxon>
        <taxon>Sar</taxon>
        <taxon>Alveolata</taxon>
        <taxon>Apicomplexa</taxon>
        <taxon>Aconoidasida</taxon>
        <taxon>Haemosporida</taxon>
        <taxon>Plasmodiidae</taxon>
        <taxon>Plasmodium</taxon>
        <taxon>Plasmodium (Plasmodium)</taxon>
    </lineage>
</organism>
<accession>A0A1G4GWI7</accession>
<keyword evidence="1" id="KW-0732">Signal</keyword>
<protein>
    <submittedName>
        <fullName evidence="2">Uncharacterized protein</fullName>
    </submittedName>
</protein>